<accession>A0ABQ4YDI7</accession>
<gene>
    <name evidence="1" type="ORF">Tco_0724818</name>
</gene>
<evidence type="ECO:0000313" key="2">
    <source>
        <dbReference type="Proteomes" id="UP001151760"/>
    </source>
</evidence>
<organism evidence="1 2">
    <name type="scientific">Tanacetum coccineum</name>
    <dbReference type="NCBI Taxonomy" id="301880"/>
    <lineage>
        <taxon>Eukaryota</taxon>
        <taxon>Viridiplantae</taxon>
        <taxon>Streptophyta</taxon>
        <taxon>Embryophyta</taxon>
        <taxon>Tracheophyta</taxon>
        <taxon>Spermatophyta</taxon>
        <taxon>Magnoliopsida</taxon>
        <taxon>eudicotyledons</taxon>
        <taxon>Gunneridae</taxon>
        <taxon>Pentapetalae</taxon>
        <taxon>asterids</taxon>
        <taxon>campanulids</taxon>
        <taxon>Asterales</taxon>
        <taxon>Asteraceae</taxon>
        <taxon>Asteroideae</taxon>
        <taxon>Anthemideae</taxon>
        <taxon>Anthemidinae</taxon>
        <taxon>Tanacetum</taxon>
    </lineage>
</organism>
<name>A0ABQ4YDI7_9ASTR</name>
<protein>
    <submittedName>
        <fullName evidence="1">Uncharacterized protein</fullName>
    </submittedName>
</protein>
<sequence length="127" mass="14221">MNLVKMKQGWKKVLKAASKHLSSAEKDLGSTTVLNDASLLHSSVARERFHDDRYDCLFRQSGSVETQCELPSYSREQKIKCSDSFQRPVRSCVADRCLPAHGMVIANRLPSPTIARHQLPSPTVIKV</sequence>
<dbReference type="EMBL" id="BQNB010010267">
    <property type="protein sequence ID" value="GJS74937.1"/>
    <property type="molecule type" value="Genomic_DNA"/>
</dbReference>
<proteinExistence type="predicted"/>
<reference evidence="1" key="2">
    <citation type="submission" date="2022-01" db="EMBL/GenBank/DDBJ databases">
        <authorList>
            <person name="Yamashiro T."/>
            <person name="Shiraishi A."/>
            <person name="Satake H."/>
            <person name="Nakayama K."/>
        </authorList>
    </citation>
    <scope>NUCLEOTIDE SEQUENCE</scope>
</reference>
<dbReference type="Proteomes" id="UP001151760">
    <property type="component" value="Unassembled WGS sequence"/>
</dbReference>
<reference evidence="1" key="1">
    <citation type="journal article" date="2022" name="Int. J. Mol. Sci.">
        <title>Draft Genome of Tanacetum Coccineum: Genomic Comparison of Closely Related Tanacetum-Family Plants.</title>
        <authorList>
            <person name="Yamashiro T."/>
            <person name="Shiraishi A."/>
            <person name="Nakayama K."/>
            <person name="Satake H."/>
        </authorList>
    </citation>
    <scope>NUCLEOTIDE SEQUENCE</scope>
</reference>
<evidence type="ECO:0000313" key="1">
    <source>
        <dbReference type="EMBL" id="GJS74937.1"/>
    </source>
</evidence>
<keyword evidence="2" id="KW-1185">Reference proteome</keyword>
<comment type="caution">
    <text evidence="1">The sequence shown here is derived from an EMBL/GenBank/DDBJ whole genome shotgun (WGS) entry which is preliminary data.</text>
</comment>